<organism evidence="3 4">
    <name type="scientific">Ahniella affigens</name>
    <dbReference type="NCBI Taxonomy" id="2021234"/>
    <lineage>
        <taxon>Bacteria</taxon>
        <taxon>Pseudomonadati</taxon>
        <taxon>Pseudomonadota</taxon>
        <taxon>Gammaproteobacteria</taxon>
        <taxon>Lysobacterales</taxon>
        <taxon>Rhodanobacteraceae</taxon>
        <taxon>Ahniella</taxon>
    </lineage>
</organism>
<dbReference type="RefSeq" id="WP_106894215.1">
    <property type="nucleotide sequence ID" value="NZ_CP027861.1"/>
</dbReference>
<protein>
    <recommendedName>
        <fullName evidence="2">AAA domain-containing protein</fullName>
    </recommendedName>
</protein>
<reference evidence="3 4" key="1">
    <citation type="submission" date="2018-03" db="EMBL/GenBank/DDBJ databases">
        <title>Ahniella affigens gen. nov., sp. nov., a gammaproteobacterium isolated from sandy soil near a stream.</title>
        <authorList>
            <person name="Ko Y."/>
            <person name="Kim J.-H."/>
        </authorList>
    </citation>
    <scope>NUCLEOTIDE SEQUENCE [LARGE SCALE GENOMIC DNA]</scope>
    <source>
        <strain evidence="3 4">D13</strain>
        <plasmid evidence="4">Plasmid unnamed</plasmid>
    </source>
</reference>
<dbReference type="KEGG" id="xba:C7S18_23660"/>
<dbReference type="InterPro" id="IPR050678">
    <property type="entry name" value="DNA_Partitioning_ATPase"/>
</dbReference>
<name>A0A2P1PZP1_9GAMM</name>
<dbReference type="InterPro" id="IPR025669">
    <property type="entry name" value="AAA_dom"/>
</dbReference>
<accession>A0A2P1PZP1</accession>
<dbReference type="PANTHER" id="PTHR13696">
    <property type="entry name" value="P-LOOP CONTAINING NUCLEOSIDE TRIPHOSPHATE HYDROLASE"/>
    <property type="match status" value="1"/>
</dbReference>
<dbReference type="InterPro" id="IPR027417">
    <property type="entry name" value="P-loop_NTPase"/>
</dbReference>
<dbReference type="SUPFAM" id="SSF52540">
    <property type="entry name" value="P-loop containing nucleoside triphosphate hydrolases"/>
    <property type="match status" value="1"/>
</dbReference>
<sequence length="337" mass="37527">MSDELSPRKTTGRSIILTVAQHKGGEGKTTITRMLGEYAAKAGYQVLLIDTDDQCSLSRRFLKMEENPADLQDTIPPVHPDWTQEDDAQQARTSIVSLYDGTGVWPYPVGQRDKEGGTNLWLIPSTGSALRALKEARRQDEIKEQLRKFLRLPDVQSEYDLILIDTPPNKEKITMSAIRASTHMLIPTQLQSQSVEGLNGMLQAWRAEQRVRSDEDRIELIGILPNRTQSVALQQGILASMQQNVSIAPFLMETMIPLRTGIAEADHPRADPQSVFNLPETSEVRLVCESACAKVFQRIGLPVPDFNRTEPSPDSTKQNKSRAPAKKVSATKKGKSK</sequence>
<feature type="region of interest" description="Disordered" evidence="1">
    <location>
        <begin position="303"/>
        <end position="337"/>
    </location>
</feature>
<dbReference type="EMBL" id="CP027861">
    <property type="protein sequence ID" value="AVQ00297.1"/>
    <property type="molecule type" value="Genomic_DNA"/>
</dbReference>
<evidence type="ECO:0000259" key="2">
    <source>
        <dbReference type="Pfam" id="PF13614"/>
    </source>
</evidence>
<evidence type="ECO:0000313" key="4">
    <source>
        <dbReference type="Proteomes" id="UP000241074"/>
    </source>
</evidence>
<reference evidence="3 4" key="2">
    <citation type="submission" date="2018-03" db="EMBL/GenBank/DDBJ databases">
        <authorList>
            <person name="Keele B.F."/>
        </authorList>
    </citation>
    <scope>NUCLEOTIDE SEQUENCE [LARGE SCALE GENOMIC DNA]</scope>
    <source>
        <strain evidence="3 4">D13</strain>
        <plasmid evidence="4">Plasmid unnamed</plasmid>
    </source>
</reference>
<dbReference type="Pfam" id="PF13614">
    <property type="entry name" value="AAA_31"/>
    <property type="match status" value="1"/>
</dbReference>
<dbReference type="CDD" id="cd02042">
    <property type="entry name" value="ParAB_family"/>
    <property type="match status" value="1"/>
</dbReference>
<feature type="compositionally biased region" description="Basic residues" evidence="1">
    <location>
        <begin position="319"/>
        <end position="337"/>
    </location>
</feature>
<keyword evidence="3" id="KW-0614">Plasmid</keyword>
<dbReference type="OrthoDB" id="9815116at2"/>
<dbReference type="AlphaFoldDB" id="A0A2P1PZP1"/>
<evidence type="ECO:0000256" key="1">
    <source>
        <dbReference type="SAM" id="MobiDB-lite"/>
    </source>
</evidence>
<gene>
    <name evidence="3" type="ORF">C7S18_23660</name>
</gene>
<dbReference type="PANTHER" id="PTHR13696:SF99">
    <property type="entry name" value="COBYRINIC ACID AC-DIAMIDE SYNTHASE"/>
    <property type="match status" value="1"/>
</dbReference>
<dbReference type="Proteomes" id="UP000241074">
    <property type="component" value="Plasmid unnamed"/>
</dbReference>
<geneLocation type="plasmid" evidence="3">
    <name>unnamed</name>
</geneLocation>
<feature type="compositionally biased region" description="Polar residues" evidence="1">
    <location>
        <begin position="309"/>
        <end position="318"/>
    </location>
</feature>
<feature type="domain" description="AAA" evidence="2">
    <location>
        <begin position="16"/>
        <end position="205"/>
    </location>
</feature>
<dbReference type="Gene3D" id="3.40.50.300">
    <property type="entry name" value="P-loop containing nucleotide triphosphate hydrolases"/>
    <property type="match status" value="1"/>
</dbReference>
<keyword evidence="4" id="KW-1185">Reference proteome</keyword>
<evidence type="ECO:0000313" key="3">
    <source>
        <dbReference type="EMBL" id="AVQ00297.1"/>
    </source>
</evidence>
<proteinExistence type="predicted"/>